<dbReference type="EMBL" id="JAVFWL010000004">
    <property type="protein sequence ID" value="KAK6748273.1"/>
    <property type="molecule type" value="Genomic_DNA"/>
</dbReference>
<comment type="caution">
    <text evidence="1">The sequence shown here is derived from an EMBL/GenBank/DDBJ whole genome shotgun (WGS) entry which is preliminary data.</text>
</comment>
<organism evidence="1 2">
    <name type="scientific">Necator americanus</name>
    <name type="common">Human hookworm</name>
    <dbReference type="NCBI Taxonomy" id="51031"/>
    <lineage>
        <taxon>Eukaryota</taxon>
        <taxon>Metazoa</taxon>
        <taxon>Ecdysozoa</taxon>
        <taxon>Nematoda</taxon>
        <taxon>Chromadorea</taxon>
        <taxon>Rhabditida</taxon>
        <taxon>Rhabditina</taxon>
        <taxon>Rhabditomorpha</taxon>
        <taxon>Strongyloidea</taxon>
        <taxon>Ancylostomatidae</taxon>
        <taxon>Bunostominae</taxon>
        <taxon>Necator</taxon>
    </lineage>
</organism>
<name>A0ABR1DCN3_NECAM</name>
<gene>
    <name evidence="1" type="primary">Necator_chrIV.g14399</name>
    <name evidence="1" type="ORF">RB195_001105</name>
</gene>
<accession>A0ABR1DCN3</accession>
<evidence type="ECO:0000313" key="2">
    <source>
        <dbReference type="Proteomes" id="UP001303046"/>
    </source>
</evidence>
<reference evidence="1 2" key="1">
    <citation type="submission" date="2023-08" db="EMBL/GenBank/DDBJ databases">
        <title>A Necator americanus chromosomal reference genome.</title>
        <authorList>
            <person name="Ilik V."/>
            <person name="Petrzelkova K.J."/>
            <person name="Pardy F."/>
            <person name="Fuh T."/>
            <person name="Niatou-Singa F.S."/>
            <person name="Gouil Q."/>
            <person name="Baker L."/>
            <person name="Ritchie M.E."/>
            <person name="Jex A.R."/>
            <person name="Gazzola D."/>
            <person name="Li H."/>
            <person name="Toshio Fujiwara R."/>
            <person name="Zhan B."/>
            <person name="Aroian R.V."/>
            <person name="Pafco B."/>
            <person name="Schwarz E.M."/>
        </authorList>
    </citation>
    <scope>NUCLEOTIDE SEQUENCE [LARGE SCALE GENOMIC DNA]</scope>
    <source>
        <strain evidence="1 2">Aroian</strain>
        <tissue evidence="1">Whole animal</tissue>
    </source>
</reference>
<proteinExistence type="predicted"/>
<dbReference type="Proteomes" id="UP001303046">
    <property type="component" value="Unassembled WGS sequence"/>
</dbReference>
<keyword evidence="2" id="KW-1185">Reference proteome</keyword>
<evidence type="ECO:0000313" key="1">
    <source>
        <dbReference type="EMBL" id="KAK6748273.1"/>
    </source>
</evidence>
<sequence length="69" mass="8086">MRNVRQPPKESINSCVSIAKPTRCSTMLNLSNHSYQHTLSIELRRIFNVNFPCNLKTREIFVRFAKVSY</sequence>
<protein>
    <submittedName>
        <fullName evidence="1">Uncharacterized protein</fullName>
    </submittedName>
</protein>